<accession>A0A319DMB5</accession>
<dbReference type="PANTHER" id="PTHR32361:SF23">
    <property type="entry name" value="FERRIC-CHELATE REDUCTASE"/>
    <property type="match status" value="1"/>
</dbReference>
<evidence type="ECO:0000256" key="11">
    <source>
        <dbReference type="ARBA" id="ARBA00023136"/>
    </source>
</evidence>
<reference evidence="15 16" key="1">
    <citation type="submission" date="2018-02" db="EMBL/GenBank/DDBJ databases">
        <title>The genomes of Aspergillus section Nigri reveals drivers in fungal speciation.</title>
        <authorList>
            <consortium name="DOE Joint Genome Institute"/>
            <person name="Vesth T.C."/>
            <person name="Nybo J."/>
            <person name="Theobald S."/>
            <person name="Brandl J."/>
            <person name="Frisvad J.C."/>
            <person name="Nielsen K.F."/>
            <person name="Lyhne E.K."/>
            <person name="Kogle M.E."/>
            <person name="Kuo A."/>
            <person name="Riley R."/>
            <person name="Clum A."/>
            <person name="Nolan M."/>
            <person name="Lipzen A."/>
            <person name="Salamov A."/>
            <person name="Henrissat B."/>
            <person name="Wiebenga A."/>
            <person name="De vries R.P."/>
            <person name="Grigoriev I.V."/>
            <person name="Mortensen U.H."/>
            <person name="Andersen M.R."/>
            <person name="Baker S.E."/>
        </authorList>
    </citation>
    <scope>NUCLEOTIDE SEQUENCE [LARGE SCALE GENOMIC DNA]</scope>
    <source>
        <strain evidence="15 16">CBS 707.79</strain>
    </source>
</reference>
<dbReference type="SFLD" id="SFLDG01168">
    <property type="entry name" value="Ferric_reductase_subgroup_(FRE"/>
    <property type="match status" value="1"/>
</dbReference>
<dbReference type="SUPFAM" id="SSF63380">
    <property type="entry name" value="Riboflavin synthase domain-like"/>
    <property type="match status" value="1"/>
</dbReference>
<keyword evidence="4" id="KW-0813">Transport</keyword>
<dbReference type="Proteomes" id="UP000247810">
    <property type="component" value="Unassembled WGS sequence"/>
</dbReference>
<evidence type="ECO:0000256" key="5">
    <source>
        <dbReference type="ARBA" id="ARBA00022475"/>
    </source>
</evidence>
<feature type="transmembrane region" description="Helical" evidence="13">
    <location>
        <begin position="251"/>
        <end position="269"/>
    </location>
</feature>
<feature type="transmembrane region" description="Helical" evidence="13">
    <location>
        <begin position="105"/>
        <end position="125"/>
    </location>
</feature>
<organism evidence="15 16">
    <name type="scientific">Aspergillus ellipticus CBS 707.79</name>
    <dbReference type="NCBI Taxonomy" id="1448320"/>
    <lineage>
        <taxon>Eukaryota</taxon>
        <taxon>Fungi</taxon>
        <taxon>Dikarya</taxon>
        <taxon>Ascomycota</taxon>
        <taxon>Pezizomycotina</taxon>
        <taxon>Eurotiomycetes</taxon>
        <taxon>Eurotiomycetidae</taxon>
        <taxon>Eurotiales</taxon>
        <taxon>Aspergillaceae</taxon>
        <taxon>Aspergillus</taxon>
        <taxon>Aspergillus subgen. Circumdati</taxon>
    </lineage>
</organism>
<dbReference type="PANTHER" id="PTHR32361">
    <property type="entry name" value="FERRIC/CUPRIC REDUCTASE TRANSMEMBRANE COMPONENT"/>
    <property type="match status" value="1"/>
</dbReference>
<dbReference type="SUPFAM" id="SSF52343">
    <property type="entry name" value="Ferredoxin reductase-like, C-terminal NADP-linked domain"/>
    <property type="match status" value="1"/>
</dbReference>
<comment type="catalytic activity">
    <reaction evidence="12">
        <text>2 a Fe(II)-siderophore + NADP(+) + H(+) = 2 a Fe(III)-siderophore + NADPH</text>
        <dbReference type="Rhea" id="RHEA:28795"/>
        <dbReference type="Rhea" id="RHEA-COMP:11342"/>
        <dbReference type="Rhea" id="RHEA-COMP:11344"/>
        <dbReference type="ChEBI" id="CHEBI:15378"/>
        <dbReference type="ChEBI" id="CHEBI:29033"/>
        <dbReference type="ChEBI" id="CHEBI:29034"/>
        <dbReference type="ChEBI" id="CHEBI:57783"/>
        <dbReference type="ChEBI" id="CHEBI:58349"/>
        <dbReference type="EC" id="1.16.1.9"/>
    </reaction>
</comment>
<evidence type="ECO:0000256" key="3">
    <source>
        <dbReference type="ARBA" id="ARBA00012668"/>
    </source>
</evidence>
<evidence type="ECO:0000256" key="2">
    <source>
        <dbReference type="ARBA" id="ARBA00006278"/>
    </source>
</evidence>
<comment type="subcellular location">
    <subcellularLocation>
        <location evidence="1">Cell membrane</location>
        <topology evidence="1">Multi-pass membrane protein</topology>
    </subcellularLocation>
</comment>
<evidence type="ECO:0000313" key="15">
    <source>
        <dbReference type="EMBL" id="PYH97864.1"/>
    </source>
</evidence>
<feature type="transmembrane region" description="Helical" evidence="13">
    <location>
        <begin position="145"/>
        <end position="163"/>
    </location>
</feature>
<proteinExistence type="inferred from homology"/>
<sequence length="592" mass="66440">MGMLPWLDSPVMLHSDRDPGECTMTPEQCAYKSGYWVNWYQDDHRYALPTVAFFLVAIVLFIFGHWASIFVPARLQRTACWSRLVAFLRFLSYKNWRMMDWSTPCLGAFLLGGAGAVYLLAMTLGPHPYYWPNTKEISFGNSPPIATRAGFMALACMPFLYVLGAKANPVSALTGISHERLNLWHNWVAWAMYVLALVHTFPFIVFHIWKGDIVTQWNDGGIWVTGVVAILAQTWLTFLSIPWIRNRYYEVFKSTHYIAALVFIIFFFFHCDFRLSSWDYFIATAVLYTTCWFYSQLKTWCEHGVRHKALLHRETDDTLKITIPTTTVRWKLGQHMFLRFVAGGAHMLTAHPFTICSVPQHDKASRLVFYVRPRGGITDRLMALATKQPGAAVPVLMEGPYGGVSSQHLASAGSKLVVGGGAGAGLALSFIESYVRDAEGQSSLKVIVATRDPGMRIWYTEALEEIAARHEKGESIPGLSIHLHETGPEVEQDTTKQIHTNDGLKEEGMQLAKEERNVKASGFNLTFSRGRPNLPLVVQEFVEGHESMGIIVCGPASMSHDMSEAAAAAQTKIMSGRGQARDVCFHQESFSY</sequence>
<evidence type="ECO:0000259" key="14">
    <source>
        <dbReference type="PROSITE" id="PS51384"/>
    </source>
</evidence>
<keyword evidence="11 13" id="KW-0472">Membrane</keyword>
<protein>
    <recommendedName>
        <fullName evidence="3">ferric-chelate reductase (NADPH)</fullName>
        <ecNumber evidence="3">1.16.1.9</ecNumber>
    </recommendedName>
</protein>
<evidence type="ECO:0000256" key="8">
    <source>
        <dbReference type="ARBA" id="ARBA00022989"/>
    </source>
</evidence>
<dbReference type="EMBL" id="KZ825818">
    <property type="protein sequence ID" value="PYH97864.1"/>
    <property type="molecule type" value="Genomic_DNA"/>
</dbReference>
<dbReference type="InterPro" id="IPR013112">
    <property type="entry name" value="FAD-bd_8"/>
</dbReference>
<keyword evidence="5" id="KW-1003">Cell membrane</keyword>
<evidence type="ECO:0000256" key="10">
    <source>
        <dbReference type="ARBA" id="ARBA00023065"/>
    </source>
</evidence>
<dbReference type="InterPro" id="IPR017927">
    <property type="entry name" value="FAD-bd_FR_type"/>
</dbReference>
<keyword evidence="7" id="KW-0249">Electron transport</keyword>
<name>A0A319DMB5_9EURO</name>
<keyword evidence="10" id="KW-0406">Ion transport</keyword>
<dbReference type="InterPro" id="IPR013130">
    <property type="entry name" value="Fe3_Rdtase_TM_dom"/>
</dbReference>
<evidence type="ECO:0000256" key="4">
    <source>
        <dbReference type="ARBA" id="ARBA00022448"/>
    </source>
</evidence>
<keyword evidence="9" id="KW-0560">Oxidoreductase</keyword>
<dbReference type="SFLD" id="SFLDS00052">
    <property type="entry name" value="Ferric_Reductase_Domain"/>
    <property type="match status" value="1"/>
</dbReference>
<keyword evidence="8 13" id="KW-1133">Transmembrane helix</keyword>
<evidence type="ECO:0000256" key="12">
    <source>
        <dbReference type="ARBA" id="ARBA00048483"/>
    </source>
</evidence>
<dbReference type="GO" id="GO:0006826">
    <property type="term" value="P:iron ion transport"/>
    <property type="evidence" value="ECO:0007669"/>
    <property type="project" value="TreeGrafter"/>
</dbReference>
<dbReference type="VEuPathDB" id="FungiDB:BO71DRAFT_372492"/>
<dbReference type="GO" id="GO:0052851">
    <property type="term" value="F:ferric-chelate reductase (NADPH) activity"/>
    <property type="evidence" value="ECO:0007669"/>
    <property type="project" value="UniProtKB-EC"/>
</dbReference>
<dbReference type="GO" id="GO:0006879">
    <property type="term" value="P:intracellular iron ion homeostasis"/>
    <property type="evidence" value="ECO:0007669"/>
    <property type="project" value="TreeGrafter"/>
</dbReference>
<dbReference type="EC" id="1.16.1.9" evidence="3"/>
<feature type="transmembrane region" description="Helical" evidence="13">
    <location>
        <begin position="221"/>
        <end position="244"/>
    </location>
</feature>
<dbReference type="GO" id="GO:0015677">
    <property type="term" value="P:copper ion import"/>
    <property type="evidence" value="ECO:0007669"/>
    <property type="project" value="TreeGrafter"/>
</dbReference>
<feature type="transmembrane region" description="Helical" evidence="13">
    <location>
        <begin position="184"/>
        <end position="209"/>
    </location>
</feature>
<evidence type="ECO:0000256" key="13">
    <source>
        <dbReference type="SAM" id="Phobius"/>
    </source>
</evidence>
<dbReference type="CDD" id="cd06186">
    <property type="entry name" value="NOX_Duox_like_FAD_NADP"/>
    <property type="match status" value="1"/>
</dbReference>
<dbReference type="Pfam" id="PF01794">
    <property type="entry name" value="Ferric_reduct"/>
    <property type="match status" value="1"/>
</dbReference>
<dbReference type="InterPro" id="IPR051410">
    <property type="entry name" value="Ferric/Cupric_Reductase"/>
</dbReference>
<evidence type="ECO:0000256" key="1">
    <source>
        <dbReference type="ARBA" id="ARBA00004651"/>
    </source>
</evidence>
<dbReference type="Pfam" id="PF08022">
    <property type="entry name" value="FAD_binding_8"/>
    <property type="match status" value="1"/>
</dbReference>
<dbReference type="AlphaFoldDB" id="A0A319DMB5"/>
<evidence type="ECO:0000256" key="7">
    <source>
        <dbReference type="ARBA" id="ARBA00022982"/>
    </source>
</evidence>
<dbReference type="Pfam" id="PF08030">
    <property type="entry name" value="NAD_binding_6"/>
    <property type="match status" value="1"/>
</dbReference>
<evidence type="ECO:0000313" key="16">
    <source>
        <dbReference type="Proteomes" id="UP000247810"/>
    </source>
</evidence>
<dbReference type="InterPro" id="IPR039261">
    <property type="entry name" value="FNR_nucleotide-bd"/>
</dbReference>
<comment type="similarity">
    <text evidence="2">Belongs to the ferric reductase (FRE) family.</text>
</comment>
<dbReference type="InterPro" id="IPR017938">
    <property type="entry name" value="Riboflavin_synthase-like_b-brl"/>
</dbReference>
<dbReference type="PROSITE" id="PS51384">
    <property type="entry name" value="FAD_FR"/>
    <property type="match status" value="1"/>
</dbReference>
<dbReference type="Gene3D" id="3.40.50.80">
    <property type="entry name" value="Nucleotide-binding domain of ferredoxin-NADP reductase (FNR) module"/>
    <property type="match status" value="1"/>
</dbReference>
<dbReference type="OrthoDB" id="17725at2759"/>
<gene>
    <name evidence="15" type="ORF">BO71DRAFT_372492</name>
</gene>
<keyword evidence="6 13" id="KW-0812">Transmembrane</keyword>
<dbReference type="STRING" id="1448320.A0A319DMB5"/>
<keyword evidence="16" id="KW-1185">Reference proteome</keyword>
<evidence type="ECO:0000256" key="6">
    <source>
        <dbReference type="ARBA" id="ARBA00022692"/>
    </source>
</evidence>
<evidence type="ECO:0000256" key="9">
    <source>
        <dbReference type="ARBA" id="ARBA00023002"/>
    </source>
</evidence>
<feature type="domain" description="FAD-binding FR-type" evidence="14">
    <location>
        <begin position="298"/>
        <end position="407"/>
    </location>
</feature>
<dbReference type="GO" id="GO:0005886">
    <property type="term" value="C:plasma membrane"/>
    <property type="evidence" value="ECO:0007669"/>
    <property type="project" value="UniProtKB-SubCell"/>
</dbReference>
<feature type="transmembrane region" description="Helical" evidence="13">
    <location>
        <begin position="46"/>
        <end position="67"/>
    </location>
</feature>
<dbReference type="InterPro" id="IPR013121">
    <property type="entry name" value="Fe_red_NAD-bd_6"/>
</dbReference>